<dbReference type="EMBL" id="UINC01148013">
    <property type="protein sequence ID" value="SVD39664.1"/>
    <property type="molecule type" value="Genomic_DNA"/>
</dbReference>
<feature type="non-terminal residue" evidence="2">
    <location>
        <position position="34"/>
    </location>
</feature>
<sequence length="34" mass="3817">MSDRHEITTPETIDEEISSGPTLRPSTLEEFIGQ</sequence>
<proteinExistence type="predicted"/>
<evidence type="ECO:0000313" key="2">
    <source>
        <dbReference type="EMBL" id="SVD39664.1"/>
    </source>
</evidence>
<reference evidence="2" key="1">
    <citation type="submission" date="2018-05" db="EMBL/GenBank/DDBJ databases">
        <authorList>
            <person name="Lanie J.A."/>
            <person name="Ng W.-L."/>
            <person name="Kazmierczak K.M."/>
            <person name="Andrzejewski T.M."/>
            <person name="Davidsen T.M."/>
            <person name="Wayne K.J."/>
            <person name="Tettelin H."/>
            <person name="Glass J.I."/>
            <person name="Rusch D."/>
            <person name="Podicherti R."/>
            <person name="Tsui H.-C.T."/>
            <person name="Winkler M.E."/>
        </authorList>
    </citation>
    <scope>NUCLEOTIDE SEQUENCE</scope>
</reference>
<name>A0A382UZJ7_9ZZZZ</name>
<feature type="region of interest" description="Disordered" evidence="1">
    <location>
        <begin position="1"/>
        <end position="34"/>
    </location>
</feature>
<gene>
    <name evidence="2" type="ORF">METZ01_LOCUS392518</name>
</gene>
<evidence type="ECO:0000256" key="1">
    <source>
        <dbReference type="SAM" id="MobiDB-lite"/>
    </source>
</evidence>
<dbReference type="AlphaFoldDB" id="A0A382UZJ7"/>
<protein>
    <submittedName>
        <fullName evidence="2">Uncharacterized protein</fullName>
    </submittedName>
</protein>
<accession>A0A382UZJ7</accession>
<organism evidence="2">
    <name type="scientific">marine metagenome</name>
    <dbReference type="NCBI Taxonomy" id="408172"/>
    <lineage>
        <taxon>unclassified sequences</taxon>
        <taxon>metagenomes</taxon>
        <taxon>ecological metagenomes</taxon>
    </lineage>
</organism>